<name>K0T972_THAOC</name>
<proteinExistence type="predicted"/>
<feature type="region of interest" description="Disordered" evidence="1">
    <location>
        <begin position="837"/>
        <end position="857"/>
    </location>
</feature>
<evidence type="ECO:0000313" key="3">
    <source>
        <dbReference type="EMBL" id="EJK74075.1"/>
    </source>
</evidence>
<evidence type="ECO:0000256" key="1">
    <source>
        <dbReference type="SAM" id="MobiDB-lite"/>
    </source>
</evidence>
<dbReference type="SUPFAM" id="SSF49899">
    <property type="entry name" value="Concanavalin A-like lectins/glucanases"/>
    <property type="match status" value="2"/>
</dbReference>
<organism evidence="3 4">
    <name type="scientific">Thalassiosira oceanica</name>
    <name type="common">Marine diatom</name>
    <dbReference type="NCBI Taxonomy" id="159749"/>
    <lineage>
        <taxon>Eukaryota</taxon>
        <taxon>Sar</taxon>
        <taxon>Stramenopiles</taxon>
        <taxon>Ochrophyta</taxon>
        <taxon>Bacillariophyta</taxon>
        <taxon>Coscinodiscophyceae</taxon>
        <taxon>Thalassiosirophycidae</taxon>
        <taxon>Thalassiosirales</taxon>
        <taxon>Thalassiosiraceae</taxon>
        <taxon>Thalassiosira</taxon>
    </lineage>
</organism>
<dbReference type="Pfam" id="PF14295">
    <property type="entry name" value="PAN_4"/>
    <property type="match status" value="2"/>
</dbReference>
<dbReference type="InterPro" id="IPR003609">
    <property type="entry name" value="Pan_app"/>
</dbReference>
<sequence>MWTGEPLRGATPHAAPHPVAWFRSGTFDLVSKTWPNHVLGGDDATLSGNGLSRVSESGHGGDVEVTALKGTTADSINFGDVLRNQFTICSVTRYTGGAFRRILNGEGANWFHGHHNGKAGVAHYGRWKTQHDGTNVDPNTDWVVMCGTNAGSQLKLVNGVSKGTEDGGSVPQTLWINGGSFMPQERSDFAIAEVMVWDRGLTTDEMYSASNYLVKKFGVGTVTEPPGYTGYRGRSCKRQGDGIPVDNAQECADLCDEDADCKSFDLDHPPLALFCHLHDSCNHYSQTTPAKQPHSVTWYFKHHDIIPAGYKRFQANSGCGGSTIKHSNIFTVQECANLCSVNPECKSFAYPCHGTLDTNGCFPSGATRNSCRLSTTCDSLEDMVEQPTDNFNFNWFLKKEDGEDETECPIMTHGEAEEYCEDSGGRLCTKEELEGSSTETRPEVCETESSQQATSYSSCGNFVSAMELLYDGRPRHLFGGEENPLRKNPDTPASRNFENVQFPTRPNFVIDSSGIASLDANSPYLYDFENSLSTSEENRHCGAGLGPPTVLAQACDASMDFLLGPSVSIGKLTSTAKAVRGEPLDFEFVRAFTGDYQPCYSTYCVDFFPEEPVRCLEIRLSMDNLKPDYFSTLFQETSRLPRWQEWYTQQHSPVVDFVDEWQGLYKNITDSREMPVWFDNYLNIEDKSIRRLEPRREGRIFCRDDAIRSRDRKDSIVKCHRAWLGEVSNPYRDYIGIYQSTLPPLPTGLTPAEIESSRGSVSVSSQGIEMYGTGTVGGQRDSFFLVHGQHYGDFEMTVKVQVLSAGGGDSYAGLMIRESSSPGSIYYAAGVNNNNQLQTSQRESSRDTATTNVPGQSADASSMWLKMSKTNNVLNAQSSKDGDDWEDIGKSSTVYFSDRALRAGLFVSGGATAVFSDLSVKEFGGTTEYGVCKHDVCQDNWLHGIDIPGEGDSCYKFYWDCVLKKPERYQCKQFWDFCRDELIELEPKWDETITVDHKGVVSKQFCNNNKNLTCDLDYLENGFDFEQESFACQDFATYCRNELNLTYPKYVYPPKYCRMPDEPDELGNRELTCQLDWIDDKTELNDKECNDFKEHCQTQLNIFYPRYVFPVPSLPVRDDFLPGYCCLDTPTGTDFNSDFWGQHVRRRRQFYSSPFVIRNRSDSHFYVSVPSLSEWNEMPEQGQMAHGHVGGGQ</sequence>
<evidence type="ECO:0000313" key="4">
    <source>
        <dbReference type="Proteomes" id="UP000266841"/>
    </source>
</evidence>
<dbReference type="OrthoDB" id="418382at2759"/>
<comment type="caution">
    <text evidence="3">The sequence shown here is derived from an EMBL/GenBank/DDBJ whole genome shotgun (WGS) entry which is preliminary data.</text>
</comment>
<dbReference type="AlphaFoldDB" id="K0T972"/>
<dbReference type="InterPro" id="IPR013320">
    <property type="entry name" value="ConA-like_dom_sf"/>
</dbReference>
<reference evidence="3 4" key="1">
    <citation type="journal article" date="2012" name="Genome Biol.">
        <title>Genome and low-iron response of an oceanic diatom adapted to chronic iron limitation.</title>
        <authorList>
            <person name="Lommer M."/>
            <person name="Specht M."/>
            <person name="Roy A.S."/>
            <person name="Kraemer L."/>
            <person name="Andreson R."/>
            <person name="Gutowska M.A."/>
            <person name="Wolf J."/>
            <person name="Bergner S.V."/>
            <person name="Schilhabel M.B."/>
            <person name="Klostermeier U.C."/>
            <person name="Beiko R.G."/>
            <person name="Rosenstiel P."/>
            <person name="Hippler M."/>
            <person name="Laroche J."/>
        </authorList>
    </citation>
    <scope>NUCLEOTIDE SEQUENCE [LARGE SCALE GENOMIC DNA]</scope>
    <source>
        <strain evidence="3 4">CCMP1005</strain>
    </source>
</reference>
<keyword evidence="4" id="KW-1185">Reference proteome</keyword>
<feature type="domain" description="Apple" evidence="2">
    <location>
        <begin position="243"/>
        <end position="270"/>
    </location>
</feature>
<evidence type="ECO:0000259" key="2">
    <source>
        <dbReference type="Pfam" id="PF14295"/>
    </source>
</evidence>
<dbReference type="EMBL" id="AGNL01003978">
    <property type="protein sequence ID" value="EJK74075.1"/>
    <property type="molecule type" value="Genomic_DNA"/>
</dbReference>
<gene>
    <name evidence="3" type="ORF">THAOC_04270</name>
</gene>
<feature type="domain" description="Apple" evidence="2">
    <location>
        <begin position="330"/>
        <end position="350"/>
    </location>
</feature>
<dbReference type="Gene3D" id="2.60.120.200">
    <property type="match status" value="1"/>
</dbReference>
<protein>
    <recommendedName>
        <fullName evidence="2">Apple domain-containing protein</fullName>
    </recommendedName>
</protein>
<dbReference type="Proteomes" id="UP000266841">
    <property type="component" value="Unassembled WGS sequence"/>
</dbReference>
<accession>K0T972</accession>
<dbReference type="eggNOG" id="ENOG502QRPA">
    <property type="taxonomic scope" value="Eukaryota"/>
</dbReference>